<dbReference type="PANTHER" id="PTHR31541">
    <property type="entry name" value="B3 DOMAIN PLANT PROTEIN-RELATED"/>
    <property type="match status" value="1"/>
</dbReference>
<keyword evidence="4" id="KW-0804">Transcription</keyword>
<gene>
    <name evidence="7" type="ORF">DARMORV10_A09P67340.1</name>
    <name evidence="8" type="ORF">HID58_036904</name>
</gene>
<protein>
    <submittedName>
        <fullName evidence="7">(rape) hypothetical protein</fullName>
    </submittedName>
</protein>
<evidence type="ECO:0000313" key="8">
    <source>
        <dbReference type="EMBL" id="KAH0913583.1"/>
    </source>
</evidence>
<accession>A0A816PRK1</accession>
<keyword evidence="2" id="KW-0805">Transcription regulation</keyword>
<evidence type="ECO:0000256" key="1">
    <source>
        <dbReference type="ARBA" id="ARBA00004123"/>
    </source>
</evidence>
<dbReference type="AlphaFoldDB" id="A0A816PRK1"/>
<feature type="region of interest" description="Disordered" evidence="6">
    <location>
        <begin position="224"/>
        <end position="261"/>
    </location>
</feature>
<evidence type="ECO:0000256" key="5">
    <source>
        <dbReference type="ARBA" id="ARBA00023242"/>
    </source>
</evidence>
<comment type="subcellular location">
    <subcellularLocation>
        <location evidence="1">Nucleus</location>
    </subcellularLocation>
</comment>
<name>A0A816PRK1_BRANA</name>
<keyword evidence="3" id="KW-0238">DNA-binding</keyword>
<dbReference type="Pfam" id="PF03754">
    <property type="entry name" value="At2g31720-like"/>
    <property type="match status" value="1"/>
</dbReference>
<dbReference type="GO" id="GO:0005634">
    <property type="term" value="C:nucleus"/>
    <property type="evidence" value="ECO:0007669"/>
    <property type="project" value="UniProtKB-SubCell"/>
</dbReference>
<evidence type="ECO:0000256" key="3">
    <source>
        <dbReference type="ARBA" id="ARBA00023125"/>
    </source>
</evidence>
<keyword evidence="9" id="KW-1185">Reference proteome</keyword>
<evidence type="ECO:0000313" key="7">
    <source>
        <dbReference type="EMBL" id="CAF2052045.1"/>
    </source>
</evidence>
<evidence type="ECO:0000256" key="6">
    <source>
        <dbReference type="SAM" id="MobiDB-lite"/>
    </source>
</evidence>
<feature type="compositionally biased region" description="Basic and acidic residues" evidence="6">
    <location>
        <begin position="250"/>
        <end position="261"/>
    </location>
</feature>
<dbReference type="GO" id="GO:0003677">
    <property type="term" value="F:DNA binding"/>
    <property type="evidence" value="ECO:0007669"/>
    <property type="project" value="UniProtKB-KW"/>
</dbReference>
<proteinExistence type="predicted"/>
<evidence type="ECO:0000256" key="4">
    <source>
        <dbReference type="ARBA" id="ARBA00023163"/>
    </source>
</evidence>
<dbReference type="Proteomes" id="UP001295469">
    <property type="component" value="Chromosome A09"/>
</dbReference>
<dbReference type="InterPro" id="IPR005508">
    <property type="entry name" value="At2g31720-like"/>
</dbReference>
<dbReference type="EMBL" id="HG994363">
    <property type="protein sequence ID" value="CAF2052045.1"/>
    <property type="molecule type" value="Genomic_DNA"/>
</dbReference>
<dbReference type="InterPro" id="IPR015300">
    <property type="entry name" value="DNA-bd_pseudobarrel_sf"/>
</dbReference>
<evidence type="ECO:0000256" key="2">
    <source>
        <dbReference type="ARBA" id="ARBA00023015"/>
    </source>
</evidence>
<reference evidence="8 9" key="2">
    <citation type="submission" date="2021-05" db="EMBL/GenBank/DDBJ databases">
        <title>Genome Assembly of Synthetic Allotetraploid Brassica napus Reveals Homoeologous Exchanges between Subgenomes.</title>
        <authorList>
            <person name="Davis J.T."/>
        </authorList>
    </citation>
    <scope>NUCLEOTIDE SEQUENCE [LARGE SCALE GENOMIC DNA]</scope>
    <source>
        <strain evidence="9">cv. Da-Ae</strain>
        <tissue evidence="8">Seedling</tissue>
    </source>
</reference>
<reference evidence="7" key="1">
    <citation type="submission" date="2021-01" db="EMBL/GenBank/DDBJ databases">
        <authorList>
            <consortium name="Genoscope - CEA"/>
            <person name="William W."/>
        </authorList>
    </citation>
    <scope>NUCLEOTIDE SEQUENCE</scope>
</reference>
<keyword evidence="5" id="KW-0539">Nucleus</keyword>
<dbReference type="Gene3D" id="2.40.330.10">
    <property type="entry name" value="DNA-binding pseudobarrel domain"/>
    <property type="match status" value="1"/>
</dbReference>
<evidence type="ECO:0000313" key="9">
    <source>
        <dbReference type="Proteomes" id="UP000824890"/>
    </source>
</evidence>
<dbReference type="PANTHER" id="PTHR31541:SF25">
    <property type="entry name" value="GAMMA-GLIADIN B"/>
    <property type="match status" value="1"/>
</dbReference>
<dbReference type="EMBL" id="JAGKQM010000009">
    <property type="protein sequence ID" value="KAH0913583.1"/>
    <property type="molecule type" value="Genomic_DNA"/>
</dbReference>
<sequence length="261" mass="29251">MFYLDEQTANILTIISQSQRPPPTYTMNAKLNTVGASSSSCTTDPTPECLLKLKREKKGAAKLKTVGASSSSWTTDPTPEWLLKLMTEKNGAELKKIIEKELSAADVSRVHDRLSMPCSNIIDLEFLSPMEQRIIEEEDEGKKHMTRVDAKLVVKLVDSDVLKEFDVNLRRCNMHKTRGNHSFVYSLIRWKQVVEDEGCGLKKSDKIRLWSFHSDGKLYFALTTLSPPPPPPSSDSGDSKPEEMISALVIDDKSNDDLPPN</sequence>
<organism evidence="7">
    <name type="scientific">Brassica napus</name>
    <name type="common">Rape</name>
    <dbReference type="NCBI Taxonomy" id="3708"/>
    <lineage>
        <taxon>Eukaryota</taxon>
        <taxon>Viridiplantae</taxon>
        <taxon>Streptophyta</taxon>
        <taxon>Embryophyta</taxon>
        <taxon>Tracheophyta</taxon>
        <taxon>Spermatophyta</taxon>
        <taxon>Magnoliopsida</taxon>
        <taxon>eudicotyledons</taxon>
        <taxon>Gunneridae</taxon>
        <taxon>Pentapetalae</taxon>
        <taxon>rosids</taxon>
        <taxon>malvids</taxon>
        <taxon>Brassicales</taxon>
        <taxon>Brassicaceae</taxon>
        <taxon>Brassiceae</taxon>
        <taxon>Brassica</taxon>
    </lineage>
</organism>
<dbReference type="Proteomes" id="UP000824890">
    <property type="component" value="Unassembled WGS sequence"/>
</dbReference>